<reference evidence="3" key="1">
    <citation type="submission" date="2024-07" db="EMBL/GenBank/DDBJ databases">
        <title>Two chromosome-level genome assemblies of Korean endemic species Abeliophyllum distichum and Forsythia ovata (Oleaceae).</title>
        <authorList>
            <person name="Jang H."/>
        </authorList>
    </citation>
    <scope>NUCLEOTIDE SEQUENCE [LARGE SCALE GENOMIC DNA]</scope>
</reference>
<evidence type="ECO:0008006" key="4">
    <source>
        <dbReference type="Google" id="ProtNLM"/>
    </source>
</evidence>
<gene>
    <name evidence="2" type="ORF">Adt_27710</name>
</gene>
<sequence>MGERTLTPDIIIDSLKSNENEMKSERNEIESEEIRLIRDGSQNTGEEGQNCGDKKKCRDRSQEKAKGNKCYECRKIRHFISDCFKEKKQTEEKKSEIDKCSDL</sequence>
<feature type="compositionally biased region" description="Basic and acidic residues" evidence="1">
    <location>
        <begin position="52"/>
        <end position="67"/>
    </location>
</feature>
<evidence type="ECO:0000313" key="3">
    <source>
        <dbReference type="Proteomes" id="UP001604336"/>
    </source>
</evidence>
<protein>
    <recommendedName>
        <fullName evidence="4">CCHC-type domain-containing protein</fullName>
    </recommendedName>
</protein>
<organism evidence="2 3">
    <name type="scientific">Abeliophyllum distichum</name>
    <dbReference type="NCBI Taxonomy" id="126358"/>
    <lineage>
        <taxon>Eukaryota</taxon>
        <taxon>Viridiplantae</taxon>
        <taxon>Streptophyta</taxon>
        <taxon>Embryophyta</taxon>
        <taxon>Tracheophyta</taxon>
        <taxon>Spermatophyta</taxon>
        <taxon>Magnoliopsida</taxon>
        <taxon>eudicotyledons</taxon>
        <taxon>Gunneridae</taxon>
        <taxon>Pentapetalae</taxon>
        <taxon>asterids</taxon>
        <taxon>lamiids</taxon>
        <taxon>Lamiales</taxon>
        <taxon>Oleaceae</taxon>
        <taxon>Forsythieae</taxon>
        <taxon>Abeliophyllum</taxon>
    </lineage>
</organism>
<dbReference type="AlphaFoldDB" id="A0ABD1RWL0"/>
<dbReference type="EMBL" id="JBFOLK010000008">
    <property type="protein sequence ID" value="KAL2492082.1"/>
    <property type="molecule type" value="Genomic_DNA"/>
</dbReference>
<dbReference type="Proteomes" id="UP001604336">
    <property type="component" value="Unassembled WGS sequence"/>
</dbReference>
<evidence type="ECO:0000313" key="2">
    <source>
        <dbReference type="EMBL" id="KAL2492082.1"/>
    </source>
</evidence>
<name>A0ABD1RWL0_9LAMI</name>
<evidence type="ECO:0000256" key="1">
    <source>
        <dbReference type="SAM" id="MobiDB-lite"/>
    </source>
</evidence>
<comment type="caution">
    <text evidence="2">The sequence shown here is derived from an EMBL/GenBank/DDBJ whole genome shotgun (WGS) entry which is preliminary data.</text>
</comment>
<accession>A0ABD1RWL0</accession>
<keyword evidence="3" id="KW-1185">Reference proteome</keyword>
<proteinExistence type="predicted"/>
<feature type="region of interest" description="Disordered" evidence="1">
    <location>
        <begin position="37"/>
        <end position="67"/>
    </location>
</feature>